<evidence type="ECO:0000256" key="2">
    <source>
        <dbReference type="ARBA" id="ARBA00010835"/>
    </source>
</evidence>
<dbReference type="GO" id="GO:0003747">
    <property type="term" value="F:translation release factor activity"/>
    <property type="evidence" value="ECO:0007669"/>
    <property type="project" value="InterPro"/>
</dbReference>
<evidence type="ECO:0000256" key="1">
    <source>
        <dbReference type="ARBA" id="ARBA00004173"/>
    </source>
</evidence>
<name>A0A367XM93_9ASCO</name>
<evidence type="ECO:0000259" key="6">
    <source>
        <dbReference type="Pfam" id="PF00472"/>
    </source>
</evidence>
<evidence type="ECO:0000256" key="4">
    <source>
        <dbReference type="ARBA" id="ARBA00023128"/>
    </source>
</evidence>
<gene>
    <name evidence="7" type="ORF">Cantr_04213</name>
</gene>
<dbReference type="PANTHER" id="PTHR46203">
    <property type="entry name" value="PROBABLE PEPTIDE CHAIN RELEASE FACTOR C12ORF65"/>
    <property type="match status" value="1"/>
</dbReference>
<feature type="region of interest" description="Disordered" evidence="5">
    <location>
        <begin position="117"/>
        <end position="151"/>
    </location>
</feature>
<dbReference type="OrthoDB" id="277888at2759"/>
<dbReference type="Gene3D" id="3.30.160.20">
    <property type="match status" value="1"/>
</dbReference>
<dbReference type="EMBL" id="QLNQ01000030">
    <property type="protein sequence ID" value="RCK54549.1"/>
    <property type="molecule type" value="Genomic_DNA"/>
</dbReference>
<dbReference type="Pfam" id="PF00472">
    <property type="entry name" value="RF-1"/>
    <property type="match status" value="1"/>
</dbReference>
<accession>A0A367XM93</accession>
<dbReference type="GO" id="GO:0005739">
    <property type="term" value="C:mitochondrion"/>
    <property type="evidence" value="ECO:0007669"/>
    <property type="project" value="UniProtKB-SubCell"/>
</dbReference>
<evidence type="ECO:0000256" key="5">
    <source>
        <dbReference type="SAM" id="MobiDB-lite"/>
    </source>
</evidence>
<sequence>MITRLQPIRRLLSTSTTSLYAIPKRNKLPPRPKHLVKEEDLEEKFLHGGRGPGGQKINKCNSKVQLKHIPTGIVIDCQATRSKEQNRAIAREKLALKLDDYYNPGTSRNAVLTERAQKLKQSKAKKSNRKYKKLEEEKAQKKEEAMLEESPAKDIEDELEDFLKNAKVDL</sequence>
<dbReference type="InterPro" id="IPR045853">
    <property type="entry name" value="Pep_chain_release_fac_I_sf"/>
</dbReference>
<comment type="similarity">
    <text evidence="2">Belongs to the prokaryotic/mitochondrial release factor family.</text>
</comment>
<feature type="compositionally biased region" description="Basic residues" evidence="5">
    <location>
        <begin position="118"/>
        <end position="132"/>
    </location>
</feature>
<keyword evidence="4" id="KW-0496">Mitochondrion</keyword>
<dbReference type="AlphaFoldDB" id="A0A367XM93"/>
<comment type="subcellular location">
    <subcellularLocation>
        <location evidence="1">Mitochondrion</location>
    </subcellularLocation>
</comment>
<feature type="compositionally biased region" description="Basic and acidic residues" evidence="5">
    <location>
        <begin position="133"/>
        <end position="151"/>
    </location>
</feature>
<keyword evidence="3" id="KW-0809">Transit peptide</keyword>
<proteinExistence type="inferred from homology"/>
<dbReference type="STRING" id="5486.A0A367XM93"/>
<dbReference type="GO" id="GO:0032543">
    <property type="term" value="P:mitochondrial translation"/>
    <property type="evidence" value="ECO:0007669"/>
    <property type="project" value="UniProtKB-ARBA"/>
</dbReference>
<dbReference type="PANTHER" id="PTHR46203:SF1">
    <property type="entry name" value="MITOCHONDRIAL TRANSLATION RELEASE FACTOR IN RESCUE"/>
    <property type="match status" value="1"/>
</dbReference>
<organism evidence="7 8">
    <name type="scientific">Candida viswanathii</name>
    <dbReference type="NCBI Taxonomy" id="5486"/>
    <lineage>
        <taxon>Eukaryota</taxon>
        <taxon>Fungi</taxon>
        <taxon>Dikarya</taxon>
        <taxon>Ascomycota</taxon>
        <taxon>Saccharomycotina</taxon>
        <taxon>Pichiomycetes</taxon>
        <taxon>Debaryomycetaceae</taxon>
        <taxon>Candida/Lodderomyces clade</taxon>
        <taxon>Candida</taxon>
    </lineage>
</organism>
<protein>
    <recommendedName>
        <fullName evidence="6">Prokaryotic-type class I peptide chain release factors domain-containing protein</fullName>
    </recommendedName>
</protein>
<dbReference type="FunFam" id="3.30.160.20:FF:000065">
    <property type="entry name" value="Peptidyl-tRNA hydrolase domain protein"/>
    <property type="match status" value="1"/>
</dbReference>
<dbReference type="InterPro" id="IPR052405">
    <property type="entry name" value="Mito_Transl_Release_Factor"/>
</dbReference>
<dbReference type="InterPro" id="IPR000352">
    <property type="entry name" value="Pep_chain_release_fac_I"/>
</dbReference>
<feature type="domain" description="Prokaryotic-type class I peptide chain release factors" evidence="6">
    <location>
        <begin position="36"/>
        <end position="138"/>
    </location>
</feature>
<evidence type="ECO:0000313" key="8">
    <source>
        <dbReference type="Proteomes" id="UP000253472"/>
    </source>
</evidence>
<reference evidence="7 8" key="1">
    <citation type="submission" date="2018-06" db="EMBL/GenBank/DDBJ databases">
        <title>Whole genome sequencing of Candida tropicalis (genome annotated by CSBL at Korea University).</title>
        <authorList>
            <person name="Ahn J."/>
        </authorList>
    </citation>
    <scope>NUCLEOTIDE SEQUENCE [LARGE SCALE GENOMIC DNA]</scope>
    <source>
        <strain evidence="7 8">ATCC 20962</strain>
    </source>
</reference>
<comment type="caution">
    <text evidence="7">The sequence shown here is derived from an EMBL/GenBank/DDBJ whole genome shotgun (WGS) entry which is preliminary data.</text>
</comment>
<dbReference type="SUPFAM" id="SSF75620">
    <property type="entry name" value="Release factor"/>
    <property type="match status" value="1"/>
</dbReference>
<evidence type="ECO:0000256" key="3">
    <source>
        <dbReference type="ARBA" id="ARBA00022946"/>
    </source>
</evidence>
<dbReference type="Proteomes" id="UP000253472">
    <property type="component" value="Unassembled WGS sequence"/>
</dbReference>
<evidence type="ECO:0000313" key="7">
    <source>
        <dbReference type="EMBL" id="RCK54549.1"/>
    </source>
</evidence>
<keyword evidence="8" id="KW-1185">Reference proteome</keyword>